<comment type="caution">
    <text evidence="1">The sequence shown here is derived from an EMBL/GenBank/DDBJ whole genome shotgun (WGS) entry which is preliminary data.</text>
</comment>
<accession>X0VXV9</accession>
<dbReference type="Gene3D" id="3.40.50.1480">
    <property type="entry name" value="Adenosylhomocysteinase-like"/>
    <property type="match status" value="1"/>
</dbReference>
<evidence type="ECO:0000313" key="1">
    <source>
        <dbReference type="EMBL" id="GAG23145.1"/>
    </source>
</evidence>
<sequence>EWAYKKRRKLDVRVYDVPRQIDQWVAKLKLQSMNIGIDTLTAEQRKYLASSGEGT</sequence>
<dbReference type="InterPro" id="IPR000043">
    <property type="entry name" value="Adenosylhomocysteinase-like"/>
</dbReference>
<organism evidence="1">
    <name type="scientific">marine sediment metagenome</name>
    <dbReference type="NCBI Taxonomy" id="412755"/>
    <lineage>
        <taxon>unclassified sequences</taxon>
        <taxon>metagenomes</taxon>
        <taxon>ecological metagenomes</taxon>
    </lineage>
</organism>
<dbReference type="EMBL" id="BARS01035844">
    <property type="protein sequence ID" value="GAG23145.1"/>
    <property type="molecule type" value="Genomic_DNA"/>
</dbReference>
<proteinExistence type="predicted"/>
<dbReference type="Pfam" id="PF05221">
    <property type="entry name" value="AdoHcyase"/>
    <property type="match status" value="1"/>
</dbReference>
<protein>
    <submittedName>
        <fullName evidence="1">Uncharacterized protein</fullName>
    </submittedName>
</protein>
<gene>
    <name evidence="1" type="ORF">S01H1_55173</name>
</gene>
<reference evidence="1" key="1">
    <citation type="journal article" date="2014" name="Front. Microbiol.">
        <title>High frequency of phylogenetically diverse reductive dehalogenase-homologous genes in deep subseafloor sedimentary metagenomes.</title>
        <authorList>
            <person name="Kawai M."/>
            <person name="Futagami T."/>
            <person name="Toyoda A."/>
            <person name="Takaki Y."/>
            <person name="Nishi S."/>
            <person name="Hori S."/>
            <person name="Arai W."/>
            <person name="Tsubouchi T."/>
            <person name="Morono Y."/>
            <person name="Uchiyama I."/>
            <person name="Ito T."/>
            <person name="Fujiyama A."/>
            <person name="Inagaki F."/>
            <person name="Takami H."/>
        </authorList>
    </citation>
    <scope>NUCLEOTIDE SEQUENCE</scope>
    <source>
        <strain evidence="1">Expedition CK06-06</strain>
    </source>
</reference>
<feature type="non-terminal residue" evidence="1">
    <location>
        <position position="1"/>
    </location>
</feature>
<name>X0VXV9_9ZZZZ</name>
<dbReference type="InterPro" id="IPR042172">
    <property type="entry name" value="Adenosylhomocyst_ase-like_sf"/>
</dbReference>
<dbReference type="AlphaFoldDB" id="X0VXV9"/>
<dbReference type="SUPFAM" id="SSF52283">
    <property type="entry name" value="Formate/glycerate dehydrogenase catalytic domain-like"/>
    <property type="match status" value="1"/>
</dbReference>